<proteinExistence type="predicted"/>
<feature type="region of interest" description="Disordered" evidence="1">
    <location>
        <begin position="130"/>
        <end position="152"/>
    </location>
</feature>
<gene>
    <name evidence="2" type="ORF">AAT19DRAFT_14851</name>
</gene>
<organism evidence="2 3">
    <name type="scientific">Rhodotorula toruloides</name>
    <name type="common">Yeast</name>
    <name type="synonym">Rhodosporidium toruloides</name>
    <dbReference type="NCBI Taxonomy" id="5286"/>
    <lineage>
        <taxon>Eukaryota</taxon>
        <taxon>Fungi</taxon>
        <taxon>Dikarya</taxon>
        <taxon>Basidiomycota</taxon>
        <taxon>Pucciniomycotina</taxon>
        <taxon>Microbotryomycetes</taxon>
        <taxon>Sporidiobolales</taxon>
        <taxon>Sporidiobolaceae</taxon>
        <taxon>Rhodotorula</taxon>
    </lineage>
</organism>
<protein>
    <submittedName>
        <fullName evidence="2">Uncharacterized protein</fullName>
    </submittedName>
</protein>
<accession>A0A2T0A915</accession>
<sequence>MSVIACGETQKQRERLRGESERWKVKRVPRRRRERSNPRQLAVQRSGCMCKSCYRLIADRESRKGAFRVPGEEEKRRRRRRRMITDDTASVNGEVDRLVCPYTFLSFDKTACNLACDLLLATPSRGPSFFRAQPTSEGDRQLVGLSPCRHAP</sequence>
<name>A0A2T0A915_RHOTO</name>
<evidence type="ECO:0000313" key="2">
    <source>
        <dbReference type="EMBL" id="PRQ74498.1"/>
    </source>
</evidence>
<dbReference type="AlphaFoldDB" id="A0A2T0A915"/>
<evidence type="ECO:0000256" key="1">
    <source>
        <dbReference type="SAM" id="MobiDB-lite"/>
    </source>
</evidence>
<evidence type="ECO:0000313" key="3">
    <source>
        <dbReference type="Proteomes" id="UP000239560"/>
    </source>
</evidence>
<dbReference type="EMBL" id="LCTV02000006">
    <property type="protein sequence ID" value="PRQ74498.1"/>
    <property type="molecule type" value="Genomic_DNA"/>
</dbReference>
<comment type="caution">
    <text evidence="2">The sequence shown here is derived from an EMBL/GenBank/DDBJ whole genome shotgun (WGS) entry which is preliminary data.</text>
</comment>
<reference evidence="2 3" key="1">
    <citation type="journal article" date="2018" name="Elife">
        <title>Functional genomics of lipid metabolism in the oleaginous yeast Rhodosporidium toruloides.</title>
        <authorList>
            <person name="Coradetti S.T."/>
            <person name="Pinel D."/>
            <person name="Geiselman G."/>
            <person name="Ito M."/>
            <person name="Mondo S."/>
            <person name="Reilly M.C."/>
            <person name="Cheng Y.F."/>
            <person name="Bauer S."/>
            <person name="Grigoriev I."/>
            <person name="Gladden J.M."/>
            <person name="Simmons B.A."/>
            <person name="Brem R."/>
            <person name="Arkin A.P."/>
            <person name="Skerker J.M."/>
        </authorList>
    </citation>
    <scope>NUCLEOTIDE SEQUENCE [LARGE SCALE GENOMIC DNA]</scope>
    <source>
        <strain evidence="2 3">NBRC 0880</strain>
    </source>
</reference>
<dbReference type="Proteomes" id="UP000239560">
    <property type="component" value="Unassembled WGS sequence"/>
</dbReference>